<proteinExistence type="predicted"/>
<feature type="compositionally biased region" description="Acidic residues" evidence="1">
    <location>
        <begin position="11"/>
        <end position="20"/>
    </location>
</feature>
<accession>A0A426XDU8</accession>
<feature type="compositionally biased region" description="Basic and acidic residues" evidence="1">
    <location>
        <begin position="109"/>
        <end position="120"/>
    </location>
</feature>
<evidence type="ECO:0000256" key="1">
    <source>
        <dbReference type="SAM" id="MobiDB-lite"/>
    </source>
</evidence>
<protein>
    <submittedName>
        <fullName evidence="2">Uncharacterized protein</fullName>
    </submittedName>
</protein>
<organism evidence="2 3">
    <name type="scientific">Ensete ventricosum</name>
    <name type="common">Abyssinian banana</name>
    <name type="synonym">Musa ensete</name>
    <dbReference type="NCBI Taxonomy" id="4639"/>
    <lineage>
        <taxon>Eukaryota</taxon>
        <taxon>Viridiplantae</taxon>
        <taxon>Streptophyta</taxon>
        <taxon>Embryophyta</taxon>
        <taxon>Tracheophyta</taxon>
        <taxon>Spermatophyta</taxon>
        <taxon>Magnoliopsida</taxon>
        <taxon>Liliopsida</taxon>
        <taxon>Zingiberales</taxon>
        <taxon>Musaceae</taxon>
        <taxon>Ensete</taxon>
    </lineage>
</organism>
<dbReference type="AlphaFoldDB" id="A0A426XDU8"/>
<comment type="caution">
    <text evidence="2">The sequence shown here is derived from an EMBL/GenBank/DDBJ whole genome shotgun (WGS) entry which is preliminary data.</text>
</comment>
<feature type="compositionally biased region" description="Acidic residues" evidence="1">
    <location>
        <begin position="121"/>
        <end position="132"/>
    </location>
</feature>
<dbReference type="EMBL" id="AMZH03022051">
    <property type="protein sequence ID" value="RRT37649.1"/>
    <property type="molecule type" value="Genomic_DNA"/>
</dbReference>
<feature type="region of interest" description="Disordered" evidence="1">
    <location>
        <begin position="90"/>
        <end position="143"/>
    </location>
</feature>
<feature type="non-terminal residue" evidence="2">
    <location>
        <position position="143"/>
    </location>
</feature>
<dbReference type="Proteomes" id="UP000287651">
    <property type="component" value="Unassembled WGS sequence"/>
</dbReference>
<evidence type="ECO:0000313" key="3">
    <source>
        <dbReference type="Proteomes" id="UP000287651"/>
    </source>
</evidence>
<gene>
    <name evidence="2" type="ORF">B296_00053985</name>
</gene>
<sequence>MGVAALVALGEEPEGVDLPDEVGHAGPSAEPEADDEHPPHHEGVHHVHPRPARQEEGRLLRSILQDLEGDLGICLWRGKKDRYLSCRWRPVGEHMCQSGDDVDGEADEESAHRGVDGTKEGEDDGQEPDGDDDGKPGEGAQAD</sequence>
<name>A0A426XDU8_ENSVE</name>
<reference evidence="2 3" key="1">
    <citation type="journal article" date="2014" name="Agronomy (Basel)">
        <title>A Draft Genome Sequence for Ensete ventricosum, the Drought-Tolerant Tree Against Hunger.</title>
        <authorList>
            <person name="Harrison J."/>
            <person name="Moore K.A."/>
            <person name="Paszkiewicz K."/>
            <person name="Jones T."/>
            <person name="Grant M."/>
            <person name="Ambacheew D."/>
            <person name="Muzemil S."/>
            <person name="Studholme D.J."/>
        </authorList>
    </citation>
    <scope>NUCLEOTIDE SEQUENCE [LARGE SCALE GENOMIC DNA]</scope>
</reference>
<feature type="region of interest" description="Disordered" evidence="1">
    <location>
        <begin position="1"/>
        <end position="56"/>
    </location>
</feature>
<evidence type="ECO:0000313" key="2">
    <source>
        <dbReference type="EMBL" id="RRT37649.1"/>
    </source>
</evidence>
<feature type="compositionally biased region" description="Basic and acidic residues" evidence="1">
    <location>
        <begin position="36"/>
        <end position="45"/>
    </location>
</feature>